<sequence>MGHLNHGYIICT</sequence>
<name>A0A0A8YK53_ARUDO</name>
<accession>A0A0A8YK53</accession>
<reference evidence="1" key="2">
    <citation type="journal article" date="2015" name="Data Brief">
        <title>Shoot transcriptome of the giant reed, Arundo donax.</title>
        <authorList>
            <person name="Barrero R.A."/>
            <person name="Guerrero F.D."/>
            <person name="Moolhuijzen P."/>
            <person name="Goolsby J.A."/>
            <person name="Tidwell J."/>
            <person name="Bellgard S.E."/>
            <person name="Bellgard M.I."/>
        </authorList>
    </citation>
    <scope>NUCLEOTIDE SEQUENCE</scope>
    <source>
        <tissue evidence="1">Shoot tissue taken approximately 20 cm above the soil surface</tissue>
    </source>
</reference>
<evidence type="ECO:0000313" key="1">
    <source>
        <dbReference type="EMBL" id="JAD26526.1"/>
    </source>
</evidence>
<proteinExistence type="predicted"/>
<protein>
    <submittedName>
        <fullName evidence="1">Aminophospholipid ATPase</fullName>
    </submittedName>
</protein>
<dbReference type="EMBL" id="GBRH01271369">
    <property type="protein sequence ID" value="JAD26526.1"/>
    <property type="molecule type" value="Transcribed_RNA"/>
</dbReference>
<reference evidence="1" key="1">
    <citation type="submission" date="2014-09" db="EMBL/GenBank/DDBJ databases">
        <authorList>
            <person name="Magalhaes I.L.F."/>
            <person name="Oliveira U."/>
            <person name="Santos F.R."/>
            <person name="Vidigal T.H.D.A."/>
            <person name="Brescovit A.D."/>
            <person name="Santos A.J."/>
        </authorList>
    </citation>
    <scope>NUCLEOTIDE SEQUENCE</scope>
    <source>
        <tissue evidence="1">Shoot tissue taken approximately 20 cm above the soil surface</tissue>
    </source>
</reference>
<organism evidence="1">
    <name type="scientific">Arundo donax</name>
    <name type="common">Giant reed</name>
    <name type="synonym">Donax arundinaceus</name>
    <dbReference type="NCBI Taxonomy" id="35708"/>
    <lineage>
        <taxon>Eukaryota</taxon>
        <taxon>Viridiplantae</taxon>
        <taxon>Streptophyta</taxon>
        <taxon>Embryophyta</taxon>
        <taxon>Tracheophyta</taxon>
        <taxon>Spermatophyta</taxon>
        <taxon>Magnoliopsida</taxon>
        <taxon>Liliopsida</taxon>
        <taxon>Poales</taxon>
        <taxon>Poaceae</taxon>
        <taxon>PACMAD clade</taxon>
        <taxon>Arundinoideae</taxon>
        <taxon>Arundineae</taxon>
        <taxon>Arundo</taxon>
    </lineage>
</organism>